<dbReference type="SUPFAM" id="SSF54637">
    <property type="entry name" value="Thioesterase/thiol ester dehydrase-isomerase"/>
    <property type="match status" value="1"/>
</dbReference>
<dbReference type="Pfam" id="PF13279">
    <property type="entry name" value="4HBT_2"/>
    <property type="match status" value="1"/>
</dbReference>
<evidence type="ECO:0000313" key="1">
    <source>
        <dbReference type="EMBL" id="RBP53553.1"/>
    </source>
</evidence>
<evidence type="ECO:0000313" key="2">
    <source>
        <dbReference type="Proteomes" id="UP000253083"/>
    </source>
</evidence>
<sequence>MFNTDIKVRFNHVDFAGLVFYPRYFEMFNQVIEEWCEGQLGYDFQRLHEDLNAGVPVVHIDVDFKLPSRLGDVLTFALTVEKVGRSSISIVLEAVCDDEVRLKGNLTMVYIEKTGGGGINASEIPPELKQLMLET</sequence>
<comment type="caution">
    <text evidence="1">The sequence shown here is derived from an EMBL/GenBank/DDBJ whole genome shotgun (WGS) entry which is preliminary data.</text>
</comment>
<accession>A0A395JQC2</accession>
<dbReference type="InterPro" id="IPR029069">
    <property type="entry name" value="HotDog_dom_sf"/>
</dbReference>
<dbReference type="AlphaFoldDB" id="A0A395JQC2"/>
<dbReference type="InParanoid" id="A0A395JQC2"/>
<dbReference type="RefSeq" id="WP_113953110.1">
    <property type="nucleotide sequence ID" value="NZ_QNRT01000001.1"/>
</dbReference>
<name>A0A395JQC2_9GAMM</name>
<dbReference type="CDD" id="cd00586">
    <property type="entry name" value="4HBT"/>
    <property type="match status" value="1"/>
</dbReference>
<dbReference type="Gene3D" id="3.10.129.10">
    <property type="entry name" value="Hotdog Thioesterase"/>
    <property type="match status" value="1"/>
</dbReference>
<reference evidence="1 2" key="1">
    <citation type="submission" date="2018-06" db="EMBL/GenBank/DDBJ databases">
        <title>Genomic Encyclopedia of Type Strains, Phase IV (KMG-IV): sequencing the most valuable type-strain genomes for metagenomic binning, comparative biology and taxonomic classification.</title>
        <authorList>
            <person name="Goeker M."/>
        </authorList>
    </citation>
    <scope>NUCLEOTIDE SEQUENCE [LARGE SCALE GENOMIC DNA]</scope>
    <source>
        <strain evidence="1 2">DSM 24032</strain>
    </source>
</reference>
<protein>
    <submittedName>
        <fullName evidence="1">4-hydroxybenzoyl-CoA thioesterase</fullName>
    </submittedName>
</protein>
<dbReference type="OrthoDB" id="21822at2"/>
<dbReference type="EMBL" id="QNRT01000001">
    <property type="protein sequence ID" value="RBP53553.1"/>
    <property type="molecule type" value="Genomic_DNA"/>
</dbReference>
<gene>
    <name evidence="1" type="ORF">DFR28_101940</name>
</gene>
<dbReference type="Proteomes" id="UP000253083">
    <property type="component" value="Unassembled WGS sequence"/>
</dbReference>
<proteinExistence type="predicted"/>
<keyword evidence="2" id="KW-1185">Reference proteome</keyword>
<organism evidence="1 2">
    <name type="scientific">Arenicella xantha</name>
    <dbReference type="NCBI Taxonomy" id="644221"/>
    <lineage>
        <taxon>Bacteria</taxon>
        <taxon>Pseudomonadati</taxon>
        <taxon>Pseudomonadota</taxon>
        <taxon>Gammaproteobacteria</taxon>
        <taxon>Arenicellales</taxon>
        <taxon>Arenicellaceae</taxon>
        <taxon>Arenicella</taxon>
    </lineage>
</organism>